<dbReference type="RefSeq" id="WP_010443009.1">
    <property type="nucleotide sequence ID" value="NZ_AEYW01000022.1"/>
</dbReference>
<comment type="subcellular location">
    <subcellularLocation>
        <location evidence="1">Golgi apparatus membrane</location>
        <topology evidence="1">Single-pass type II membrane protein</topology>
    </subcellularLocation>
</comment>
<dbReference type="PANTHER" id="PTHR12137">
    <property type="entry name" value="CARBOHYDRATE SULFOTRANSFERASE"/>
    <property type="match status" value="1"/>
</dbReference>
<evidence type="ECO:0000256" key="2">
    <source>
        <dbReference type="ARBA" id="ARBA00022679"/>
    </source>
</evidence>
<dbReference type="InterPro" id="IPR027417">
    <property type="entry name" value="P-loop_NTPase"/>
</dbReference>
<evidence type="ECO:0000256" key="4">
    <source>
        <dbReference type="ARBA" id="ARBA00022989"/>
    </source>
</evidence>
<dbReference type="Proteomes" id="UP000271700">
    <property type="component" value="Unassembled WGS sequence"/>
</dbReference>
<dbReference type="GO" id="GO:0016020">
    <property type="term" value="C:membrane"/>
    <property type="evidence" value="ECO:0007669"/>
    <property type="project" value="InterPro"/>
</dbReference>
<keyword evidence="3" id="KW-0812">Transmembrane</keyword>
<evidence type="ECO:0000256" key="7">
    <source>
        <dbReference type="ARBA" id="ARBA00023180"/>
    </source>
</evidence>
<evidence type="ECO:0000256" key="1">
    <source>
        <dbReference type="ARBA" id="ARBA00004323"/>
    </source>
</evidence>
<sequence>MESNAPSASDILKNYHHQRHFLQIVHMPAFDPPVRTFLYMKNHKCACSTVIATLLHRLNAQAGGSMQIDMKSIHNPPKSLIKTGRKALDVPSAIEALEERTRFCFSVVRHPTARTLSAFFGYLLKTPGQKEKFLRHVGREPDGDLGLSDFLDIIAHDETARDLNRHWRPQRKEISFDFIDFDFIGRVDDLNTAVEHISYEIFGIQTEMQDTRSSLGHSSSSKDAIQSLTRTDHMNLESAFSMDFEMFENVKARFS</sequence>
<reference evidence="8 9" key="1">
    <citation type="submission" date="2018-10" db="EMBL/GenBank/DDBJ databases">
        <title>Genomic Encyclopedia of Archaeal and Bacterial Type Strains, Phase II (KMG-II): from individual species to whole genera.</title>
        <authorList>
            <person name="Goeker M."/>
        </authorList>
    </citation>
    <scope>NUCLEOTIDE SEQUENCE [LARGE SCALE GENOMIC DNA]</scope>
    <source>
        <strain evidence="8 9">DSM 29317</strain>
    </source>
</reference>
<dbReference type="OrthoDB" id="7867346at2"/>
<evidence type="ECO:0000256" key="5">
    <source>
        <dbReference type="ARBA" id="ARBA00023034"/>
    </source>
</evidence>
<dbReference type="Pfam" id="PF03567">
    <property type="entry name" value="Sulfotransfer_2"/>
    <property type="match status" value="1"/>
</dbReference>
<evidence type="ECO:0000313" key="8">
    <source>
        <dbReference type="EMBL" id="RLK03624.1"/>
    </source>
</evidence>
<dbReference type="AlphaFoldDB" id="A0A497ZBS7"/>
<evidence type="ECO:0000313" key="9">
    <source>
        <dbReference type="Proteomes" id="UP000271700"/>
    </source>
</evidence>
<comment type="caution">
    <text evidence="8">The sequence shown here is derived from an EMBL/GenBank/DDBJ whole genome shotgun (WGS) entry which is preliminary data.</text>
</comment>
<keyword evidence="6" id="KW-0472">Membrane</keyword>
<dbReference type="GO" id="GO:0008146">
    <property type="term" value="F:sulfotransferase activity"/>
    <property type="evidence" value="ECO:0007669"/>
    <property type="project" value="InterPro"/>
</dbReference>
<keyword evidence="9" id="KW-1185">Reference proteome</keyword>
<keyword evidence="2 8" id="KW-0808">Transferase</keyword>
<evidence type="ECO:0000256" key="3">
    <source>
        <dbReference type="ARBA" id="ARBA00022692"/>
    </source>
</evidence>
<dbReference type="PANTHER" id="PTHR12137:SF54">
    <property type="entry name" value="CARBOHYDRATE SULFOTRANSFERASE"/>
    <property type="match status" value="1"/>
</dbReference>
<evidence type="ECO:0000256" key="6">
    <source>
        <dbReference type="ARBA" id="ARBA00023136"/>
    </source>
</evidence>
<gene>
    <name evidence="8" type="ORF">CLV75_3003</name>
</gene>
<dbReference type="GO" id="GO:0016051">
    <property type="term" value="P:carbohydrate biosynthetic process"/>
    <property type="evidence" value="ECO:0007669"/>
    <property type="project" value="InterPro"/>
</dbReference>
<proteinExistence type="predicted"/>
<keyword evidence="7" id="KW-0325">Glycoprotein</keyword>
<dbReference type="InterPro" id="IPR005331">
    <property type="entry name" value="Sulfotransferase"/>
</dbReference>
<organism evidence="8 9">
    <name type="scientific">Ruegeria conchae</name>
    <dbReference type="NCBI Taxonomy" id="981384"/>
    <lineage>
        <taxon>Bacteria</taxon>
        <taxon>Pseudomonadati</taxon>
        <taxon>Pseudomonadota</taxon>
        <taxon>Alphaproteobacteria</taxon>
        <taxon>Rhodobacterales</taxon>
        <taxon>Roseobacteraceae</taxon>
        <taxon>Ruegeria</taxon>
    </lineage>
</organism>
<dbReference type="STRING" id="981384.GCA_000192475_00634"/>
<dbReference type="EMBL" id="RCCT01000004">
    <property type="protein sequence ID" value="RLK03624.1"/>
    <property type="molecule type" value="Genomic_DNA"/>
</dbReference>
<dbReference type="Gene3D" id="3.40.50.300">
    <property type="entry name" value="P-loop containing nucleotide triphosphate hydrolases"/>
    <property type="match status" value="1"/>
</dbReference>
<accession>A0A497ZBS7</accession>
<keyword evidence="4" id="KW-1133">Transmembrane helix</keyword>
<dbReference type="InterPro" id="IPR018011">
    <property type="entry name" value="Carb_sulfotrans_8-10"/>
</dbReference>
<protein>
    <submittedName>
        <fullName evidence="8">Sulfotransferase family protein</fullName>
    </submittedName>
</protein>
<keyword evidence="5" id="KW-0333">Golgi apparatus</keyword>
<name>A0A497ZBS7_9RHOB</name>